<organism evidence="2 3">
    <name type="scientific">Candidozyma auris</name>
    <name type="common">Yeast</name>
    <name type="synonym">Candida auris</name>
    <dbReference type="NCBI Taxonomy" id="498019"/>
    <lineage>
        <taxon>Eukaryota</taxon>
        <taxon>Fungi</taxon>
        <taxon>Dikarya</taxon>
        <taxon>Ascomycota</taxon>
        <taxon>Saccharomycotina</taxon>
        <taxon>Pichiomycetes</taxon>
        <taxon>Metschnikowiaceae</taxon>
        <taxon>Candidozyma</taxon>
    </lineage>
</organism>
<feature type="region of interest" description="Disordered" evidence="1">
    <location>
        <begin position="1"/>
        <end position="36"/>
    </location>
</feature>
<sequence length="36" mass="3859">MNSIVGGEFERVPQVGKEEKKKKIAQPGFDPGTSGL</sequence>
<evidence type="ECO:0000256" key="1">
    <source>
        <dbReference type="SAM" id="MobiDB-lite"/>
    </source>
</evidence>
<dbReference type="Proteomes" id="UP000037122">
    <property type="component" value="Unassembled WGS sequence"/>
</dbReference>
<protein>
    <submittedName>
        <fullName evidence="2">Uncharacterized protein</fullName>
    </submittedName>
</protein>
<comment type="caution">
    <text evidence="2">The sequence shown here is derived from an EMBL/GenBank/DDBJ whole genome shotgun (WGS) entry which is preliminary data.</text>
</comment>
<name>A0A0L0NUC3_CANAR</name>
<proteinExistence type="predicted"/>
<dbReference type="AlphaFoldDB" id="A0A0L0NUC3"/>
<reference evidence="3" key="1">
    <citation type="journal article" date="2015" name="BMC Genomics">
        <title>Draft genome of a commonly misdiagnosed multidrug resistant pathogen Candida auris.</title>
        <authorList>
            <person name="Chatterjee S."/>
            <person name="Alampalli S.V."/>
            <person name="Nageshan R.K."/>
            <person name="Chettiar S.T."/>
            <person name="Joshi S."/>
            <person name="Tatu U.S."/>
        </authorList>
    </citation>
    <scope>NUCLEOTIDE SEQUENCE [LARGE SCALE GENOMIC DNA]</scope>
    <source>
        <strain evidence="3">6684</strain>
    </source>
</reference>
<evidence type="ECO:0000313" key="2">
    <source>
        <dbReference type="EMBL" id="KND97623.1"/>
    </source>
</evidence>
<gene>
    <name evidence="2" type="ORF">QG37_06019</name>
</gene>
<feature type="compositionally biased region" description="Basic and acidic residues" evidence="1">
    <location>
        <begin position="8"/>
        <end position="21"/>
    </location>
</feature>
<dbReference type="EMBL" id="LGST01000041">
    <property type="protein sequence ID" value="KND97623.1"/>
    <property type="molecule type" value="Genomic_DNA"/>
</dbReference>
<accession>A0A0L0NUC3</accession>
<evidence type="ECO:0000313" key="3">
    <source>
        <dbReference type="Proteomes" id="UP000037122"/>
    </source>
</evidence>
<dbReference type="VEuPathDB" id="FungiDB:QG37_06019"/>